<dbReference type="InterPro" id="IPR027417">
    <property type="entry name" value="P-loop_NTPase"/>
</dbReference>
<organism evidence="2 3">
    <name type="scientific">Zasmidium cellare ATCC 36951</name>
    <dbReference type="NCBI Taxonomy" id="1080233"/>
    <lineage>
        <taxon>Eukaryota</taxon>
        <taxon>Fungi</taxon>
        <taxon>Dikarya</taxon>
        <taxon>Ascomycota</taxon>
        <taxon>Pezizomycotina</taxon>
        <taxon>Dothideomycetes</taxon>
        <taxon>Dothideomycetidae</taxon>
        <taxon>Mycosphaerellales</taxon>
        <taxon>Mycosphaerellaceae</taxon>
        <taxon>Zasmidium</taxon>
    </lineage>
</organism>
<dbReference type="OrthoDB" id="408152at2759"/>
<keyword evidence="3" id="KW-1185">Reference proteome</keyword>
<dbReference type="PANTHER" id="PTHR36978:SF4">
    <property type="entry name" value="P-LOOP CONTAINING NUCLEOSIDE TRIPHOSPHATE HYDROLASE PROTEIN"/>
    <property type="match status" value="1"/>
</dbReference>
<dbReference type="RefSeq" id="XP_033664698.1">
    <property type="nucleotide sequence ID" value="XM_033807908.1"/>
</dbReference>
<dbReference type="EMBL" id="ML993607">
    <property type="protein sequence ID" value="KAF2163809.1"/>
    <property type="molecule type" value="Genomic_DNA"/>
</dbReference>
<accession>A0A6A6CDT8</accession>
<protein>
    <recommendedName>
        <fullName evidence="4">Sulfotransferase domain-containing protein</fullName>
    </recommendedName>
</protein>
<reference evidence="2" key="1">
    <citation type="journal article" date="2020" name="Stud. Mycol.">
        <title>101 Dothideomycetes genomes: a test case for predicting lifestyles and emergence of pathogens.</title>
        <authorList>
            <person name="Haridas S."/>
            <person name="Albert R."/>
            <person name="Binder M."/>
            <person name="Bloem J."/>
            <person name="Labutti K."/>
            <person name="Salamov A."/>
            <person name="Andreopoulos B."/>
            <person name="Baker S."/>
            <person name="Barry K."/>
            <person name="Bills G."/>
            <person name="Bluhm B."/>
            <person name="Cannon C."/>
            <person name="Castanera R."/>
            <person name="Culley D."/>
            <person name="Daum C."/>
            <person name="Ezra D."/>
            <person name="Gonzalez J."/>
            <person name="Henrissat B."/>
            <person name="Kuo A."/>
            <person name="Liang C."/>
            <person name="Lipzen A."/>
            <person name="Lutzoni F."/>
            <person name="Magnuson J."/>
            <person name="Mondo S."/>
            <person name="Nolan M."/>
            <person name="Ohm R."/>
            <person name="Pangilinan J."/>
            <person name="Park H.-J."/>
            <person name="Ramirez L."/>
            <person name="Alfaro M."/>
            <person name="Sun H."/>
            <person name="Tritt A."/>
            <person name="Yoshinaga Y."/>
            <person name="Zwiers L.-H."/>
            <person name="Turgeon B."/>
            <person name="Goodwin S."/>
            <person name="Spatafora J."/>
            <person name="Crous P."/>
            <person name="Grigoriev I."/>
        </authorList>
    </citation>
    <scope>NUCLEOTIDE SEQUENCE</scope>
    <source>
        <strain evidence="2">ATCC 36951</strain>
    </source>
</reference>
<dbReference type="Pfam" id="PF17784">
    <property type="entry name" value="Sulfotransfer_4"/>
    <property type="match status" value="1"/>
</dbReference>
<evidence type="ECO:0000313" key="3">
    <source>
        <dbReference type="Proteomes" id="UP000799537"/>
    </source>
</evidence>
<keyword evidence="1" id="KW-0472">Membrane</keyword>
<dbReference type="PANTHER" id="PTHR36978">
    <property type="entry name" value="P-LOOP CONTAINING NUCLEOTIDE TRIPHOSPHATE HYDROLASE"/>
    <property type="match status" value="1"/>
</dbReference>
<evidence type="ECO:0000256" key="1">
    <source>
        <dbReference type="SAM" id="Phobius"/>
    </source>
</evidence>
<feature type="transmembrane region" description="Helical" evidence="1">
    <location>
        <begin position="283"/>
        <end position="301"/>
    </location>
</feature>
<name>A0A6A6CDT8_ZASCE</name>
<dbReference type="InterPro" id="IPR040632">
    <property type="entry name" value="Sulfotransfer_4"/>
</dbReference>
<proteinExistence type="predicted"/>
<sequence>MSLRELFFGFDPATIAKHPECFQEINDVVDSGGKRTVPMEVLSLSLSRTGTASMQAALSILGLKTYHGFQAMANEHFNLWLAAYENKYHGNPSSECPKLDLQFFDKVIGRFGAVTDMPTSSFAEELIDVYPQAKIVLVSREENSWYKSWGNVMFSSYDSVGLRIAAWLDPRRTGIFFKVFIRGVVQGHFRSNSGEQFRRNSIPVYREHNETVRRVLKERGEEDRLLEYRLGQGWGPLCEFLNRPIPEGIEFPRVNESAVMDEKMKVIMLNGVRRTAVRWLSSYYTLSLLLVAAAWVSWYVVQGTTLAS</sequence>
<dbReference type="AlphaFoldDB" id="A0A6A6CDT8"/>
<dbReference type="GeneID" id="54561180"/>
<keyword evidence="1" id="KW-0812">Transmembrane</keyword>
<dbReference type="SUPFAM" id="SSF52540">
    <property type="entry name" value="P-loop containing nucleoside triphosphate hydrolases"/>
    <property type="match status" value="1"/>
</dbReference>
<keyword evidence="1" id="KW-1133">Transmembrane helix</keyword>
<dbReference type="Gene3D" id="3.40.50.300">
    <property type="entry name" value="P-loop containing nucleotide triphosphate hydrolases"/>
    <property type="match status" value="1"/>
</dbReference>
<evidence type="ECO:0000313" key="2">
    <source>
        <dbReference type="EMBL" id="KAF2163809.1"/>
    </source>
</evidence>
<dbReference type="Proteomes" id="UP000799537">
    <property type="component" value="Unassembled WGS sequence"/>
</dbReference>
<gene>
    <name evidence="2" type="ORF">M409DRAFT_25990</name>
</gene>
<evidence type="ECO:0008006" key="4">
    <source>
        <dbReference type="Google" id="ProtNLM"/>
    </source>
</evidence>